<keyword evidence="7" id="KW-1133">Transmembrane helix</keyword>
<evidence type="ECO:0000256" key="1">
    <source>
        <dbReference type="ARBA" id="ARBA00004123"/>
    </source>
</evidence>
<keyword evidence="4" id="KW-0862">Zinc</keyword>
<keyword evidence="7" id="KW-0812">Transmembrane</keyword>
<dbReference type="GO" id="GO:0008270">
    <property type="term" value="F:zinc ion binding"/>
    <property type="evidence" value="ECO:0007669"/>
    <property type="project" value="UniProtKB-KW"/>
</dbReference>
<dbReference type="Pfam" id="PF05699">
    <property type="entry name" value="Dimer_Tnp_hAT"/>
    <property type="match status" value="1"/>
</dbReference>
<feature type="compositionally biased region" description="Basic and acidic residues" evidence="6">
    <location>
        <begin position="87"/>
        <end position="123"/>
    </location>
</feature>
<reference evidence="9 10" key="1">
    <citation type="submission" date="2020-08" db="EMBL/GenBank/DDBJ databases">
        <authorList>
            <person name="Koutsovoulos G."/>
            <person name="Danchin GJ E."/>
        </authorList>
    </citation>
    <scope>NUCLEOTIDE SEQUENCE [LARGE SCALE GENOMIC DNA]</scope>
</reference>
<dbReference type="Proteomes" id="UP000580250">
    <property type="component" value="Unassembled WGS sequence"/>
</dbReference>
<dbReference type="OrthoDB" id="5772927at2759"/>
<keyword evidence="7" id="KW-0472">Membrane</keyword>
<evidence type="ECO:0000256" key="5">
    <source>
        <dbReference type="ARBA" id="ARBA00023242"/>
    </source>
</evidence>
<sequence length="503" mass="57150">MSDLIKTMLNKAGAVFSISSMCLGMESTHWIFSHFVRVDKMEQVAGPIWPFNIAILSFSGAALECDYKKDFPPRAPTTTLATHLKSKHPEQHKQFLDQSTEVKEKSNKEKEKQMTLKRSFEIQSSSKEDNNEVTLKQMRIDLCAQTKSAWDKDGLKTLEVNRAIMEFIATDIQPFSVVQDSGFKRLIALLKLQYNLPSRNFFSEKMLPCIYESVKKRVIKDLLQAEAISARVSDQSNSSSTKTCAVADLFNEYERDNEMENMLNTQLPSPAELNAHQKAEVEVNEYLHSKRLQITDDPFKYWSGENSIKWPLLTKLSHRYFSAPATSSESERLFSTAGLVVNFYIGIRLFGIWAPLLLSAILCIAIGTTVIMIYGIKTEQPQLLWPQIYFLKLEISLLLAGAVFSISSMCLGMESTHWIFSHFVRVDKMEQVAGPIWPFNIAILSFSGAALGIWFDVIVRGCYDYLLDKEYFSQTSNQPPIDICNFSREKPKTIIIGMKIIGD</sequence>
<keyword evidence="5" id="KW-0539">Nucleus</keyword>
<dbReference type="PANTHER" id="PTHR46481:SF10">
    <property type="entry name" value="ZINC FINGER BED DOMAIN-CONTAINING PROTEIN 39"/>
    <property type="match status" value="1"/>
</dbReference>
<evidence type="ECO:0000313" key="9">
    <source>
        <dbReference type="EMBL" id="CAD2172790.1"/>
    </source>
</evidence>
<feature type="region of interest" description="Disordered" evidence="6">
    <location>
        <begin position="82"/>
        <end position="123"/>
    </location>
</feature>
<comment type="caution">
    <text evidence="9">The sequence shown here is derived from an EMBL/GenBank/DDBJ whole genome shotgun (WGS) entry which is preliminary data.</text>
</comment>
<dbReference type="AlphaFoldDB" id="A0A6V7VCY9"/>
<dbReference type="InterPro" id="IPR052035">
    <property type="entry name" value="ZnF_BED_domain_contain"/>
</dbReference>
<dbReference type="EMBL" id="CAJEWN010000206">
    <property type="protein sequence ID" value="CAD2172790.1"/>
    <property type="molecule type" value="Genomic_DNA"/>
</dbReference>
<feature type="transmembrane region" description="Helical" evidence="7">
    <location>
        <begin position="397"/>
        <end position="419"/>
    </location>
</feature>
<comment type="subcellular location">
    <subcellularLocation>
        <location evidence="1">Nucleus</location>
    </subcellularLocation>
</comment>
<protein>
    <recommendedName>
        <fullName evidence="8">HAT C-terminal dimerisation domain-containing protein</fullName>
    </recommendedName>
</protein>
<organism evidence="9 10">
    <name type="scientific">Meloidogyne enterolobii</name>
    <name type="common">Root-knot nematode worm</name>
    <name type="synonym">Meloidogyne mayaguensis</name>
    <dbReference type="NCBI Taxonomy" id="390850"/>
    <lineage>
        <taxon>Eukaryota</taxon>
        <taxon>Metazoa</taxon>
        <taxon>Ecdysozoa</taxon>
        <taxon>Nematoda</taxon>
        <taxon>Chromadorea</taxon>
        <taxon>Rhabditida</taxon>
        <taxon>Tylenchina</taxon>
        <taxon>Tylenchomorpha</taxon>
        <taxon>Tylenchoidea</taxon>
        <taxon>Meloidogynidae</taxon>
        <taxon>Meloidogyninae</taxon>
        <taxon>Meloidogyne</taxon>
    </lineage>
</organism>
<proteinExistence type="predicted"/>
<gene>
    <name evidence="9" type="ORF">MENT_LOCUS24359</name>
</gene>
<dbReference type="SUPFAM" id="SSF53098">
    <property type="entry name" value="Ribonuclease H-like"/>
    <property type="match status" value="1"/>
</dbReference>
<dbReference type="GO" id="GO:0046983">
    <property type="term" value="F:protein dimerization activity"/>
    <property type="evidence" value="ECO:0007669"/>
    <property type="project" value="InterPro"/>
</dbReference>
<feature type="domain" description="HAT C-terminal dimerisation" evidence="8">
    <location>
        <begin position="282"/>
        <end position="341"/>
    </location>
</feature>
<accession>A0A6V7VCY9</accession>
<keyword evidence="3" id="KW-0863">Zinc-finger</keyword>
<evidence type="ECO:0000256" key="7">
    <source>
        <dbReference type="SAM" id="Phobius"/>
    </source>
</evidence>
<evidence type="ECO:0000256" key="3">
    <source>
        <dbReference type="ARBA" id="ARBA00022771"/>
    </source>
</evidence>
<dbReference type="InterPro" id="IPR012337">
    <property type="entry name" value="RNaseH-like_sf"/>
</dbReference>
<evidence type="ECO:0000256" key="6">
    <source>
        <dbReference type="SAM" id="MobiDB-lite"/>
    </source>
</evidence>
<name>A0A6V7VCY9_MELEN</name>
<feature type="transmembrane region" description="Helical" evidence="7">
    <location>
        <begin position="439"/>
        <end position="459"/>
    </location>
</feature>
<evidence type="ECO:0000256" key="2">
    <source>
        <dbReference type="ARBA" id="ARBA00022723"/>
    </source>
</evidence>
<evidence type="ECO:0000259" key="8">
    <source>
        <dbReference type="Pfam" id="PF05699"/>
    </source>
</evidence>
<evidence type="ECO:0000256" key="4">
    <source>
        <dbReference type="ARBA" id="ARBA00022833"/>
    </source>
</evidence>
<evidence type="ECO:0000313" key="10">
    <source>
        <dbReference type="Proteomes" id="UP000580250"/>
    </source>
</evidence>
<feature type="transmembrane region" description="Helical" evidence="7">
    <location>
        <begin position="356"/>
        <end position="376"/>
    </location>
</feature>
<dbReference type="GO" id="GO:0005634">
    <property type="term" value="C:nucleus"/>
    <property type="evidence" value="ECO:0007669"/>
    <property type="project" value="UniProtKB-SubCell"/>
</dbReference>
<dbReference type="InterPro" id="IPR008906">
    <property type="entry name" value="HATC_C_dom"/>
</dbReference>
<dbReference type="PANTHER" id="PTHR46481">
    <property type="entry name" value="ZINC FINGER BED DOMAIN-CONTAINING PROTEIN 4"/>
    <property type="match status" value="1"/>
</dbReference>
<dbReference type="Gene3D" id="1.10.10.1070">
    <property type="entry name" value="Zinc finger, BED domain-containing"/>
    <property type="match status" value="1"/>
</dbReference>
<keyword evidence="2" id="KW-0479">Metal-binding</keyword>